<dbReference type="Proteomes" id="UP000717515">
    <property type="component" value="Unassembled WGS sequence"/>
</dbReference>
<evidence type="ECO:0000313" key="2">
    <source>
        <dbReference type="EMBL" id="KAG9319774.1"/>
    </source>
</evidence>
<feature type="domain" description="Carbamoyl-phosphate synthase small subunit N-terminal" evidence="1">
    <location>
        <begin position="507"/>
        <end position="618"/>
    </location>
</feature>
<organism evidence="2 3">
    <name type="scientific">Mortierella alpina</name>
    <name type="common">Oleaginous fungus</name>
    <name type="synonym">Mortierella renispora</name>
    <dbReference type="NCBI Taxonomy" id="64518"/>
    <lineage>
        <taxon>Eukaryota</taxon>
        <taxon>Fungi</taxon>
        <taxon>Fungi incertae sedis</taxon>
        <taxon>Mucoromycota</taxon>
        <taxon>Mortierellomycotina</taxon>
        <taxon>Mortierellomycetes</taxon>
        <taxon>Mortierellales</taxon>
        <taxon>Mortierellaceae</taxon>
        <taxon>Mortierella</taxon>
    </lineage>
</organism>
<dbReference type="InterPro" id="IPR025893">
    <property type="entry name" value="Tocopherol_cyclase"/>
</dbReference>
<evidence type="ECO:0000259" key="1">
    <source>
        <dbReference type="SMART" id="SM01097"/>
    </source>
</evidence>
<dbReference type="Gene3D" id="3.50.30.20">
    <property type="entry name" value="Carbamoyl-phosphate synthase small subunit, N-terminal domain"/>
    <property type="match status" value="1"/>
</dbReference>
<evidence type="ECO:0000313" key="3">
    <source>
        <dbReference type="Proteomes" id="UP000717515"/>
    </source>
</evidence>
<dbReference type="InterPro" id="IPR036480">
    <property type="entry name" value="CarbP_synth_ssu_N_sf"/>
</dbReference>
<dbReference type="EMBL" id="JAIFTL010000379">
    <property type="protein sequence ID" value="KAG9319774.1"/>
    <property type="molecule type" value="Genomic_DNA"/>
</dbReference>
<accession>A0A9P7ZX50</accession>
<name>A0A9P7ZX50_MORAP</name>
<dbReference type="InterPro" id="IPR002474">
    <property type="entry name" value="CarbamoylP_synth_ssu_N"/>
</dbReference>
<comment type="caution">
    <text evidence="2">The sequence shown here is derived from an EMBL/GenBank/DDBJ whole genome shotgun (WGS) entry which is preliminary data.</text>
</comment>
<dbReference type="SMART" id="SM01097">
    <property type="entry name" value="CPSase_sm_chain"/>
    <property type="match status" value="1"/>
</dbReference>
<dbReference type="PANTHER" id="PTHR35309:SF4">
    <property type="entry name" value="TOCOPHEROL CYCLASE"/>
    <property type="match status" value="1"/>
</dbReference>
<dbReference type="SUPFAM" id="SSF52021">
    <property type="entry name" value="Carbamoyl phosphate synthetase, small subunit N-terminal domain"/>
    <property type="match status" value="1"/>
</dbReference>
<protein>
    <recommendedName>
        <fullName evidence="1">Carbamoyl-phosphate synthase small subunit N-terminal domain-containing protein</fullName>
    </recommendedName>
</protein>
<sequence length="618" mass="68444">MLSLLTTDPYVWSNIKNINRPLHYHGKHIVSNFFEGWYFKFVKLNETVSDSSISMAVIPGIYRPKSSSLDEQGAHAFVVVVGLPGTTRAAYYRFPTEDFVDLGVQGRAQDGHFKFKVGNSIFAHDEVLLDLPATHFELIPADEMRSYHEETQSQYEKQLQQHSPLSAASLRKHFPAPKDQEQLDNQEPFAVRGHLRFPGTTQTLLPSSRWMPSIMGIAAFVPFLECNHGVASLHHPIKTGNISAFHANDTIKRTVMMDGGVGYTEKDWGVNFPTTYIWAHTNLFEKSPGSSLLVSAASVPVLGRTFSDWIDANIYPVSSTLNTRGMLVTYYHAATKTVYNFSTYVLSARLQELRVTIDEKQRTQTVCFQVTARDPKARGTVALQVNVTREIGAGIPLRAPSRVKGRMFTSVEENVFAVTTIQLKRVESGEILVQDVGLGSGLEVVGDVQWLETRRRLVFSSLRCTITHHPYPSSIMPLSQVASVPAINNMPHPPVTAPPCELAASSTVATLVLQDGSSYQGISFGAETKSISGECVFQTGMVGYPESLTDPSYRGQILVLTFPLVGNYGVPSRETMDPLLKDLPKYFESSEIHIAGLIVGQYSQDFSHYLATSSLGDW</sequence>
<dbReference type="AlphaFoldDB" id="A0A9P7ZX50"/>
<gene>
    <name evidence="2" type="ORF">KVV02_008071</name>
</gene>
<feature type="non-terminal residue" evidence="2">
    <location>
        <position position="1"/>
    </location>
</feature>
<reference evidence="2" key="1">
    <citation type="submission" date="2021-07" db="EMBL/GenBank/DDBJ databases">
        <title>Draft genome of Mortierella alpina, strain LL118, isolated from an aspen leaf litter sample.</title>
        <authorList>
            <person name="Yang S."/>
            <person name="Vinatzer B.A."/>
        </authorList>
    </citation>
    <scope>NUCLEOTIDE SEQUENCE</scope>
    <source>
        <strain evidence="2">LL118</strain>
    </source>
</reference>
<dbReference type="Pfam" id="PF00988">
    <property type="entry name" value="CPSase_sm_chain"/>
    <property type="match status" value="1"/>
</dbReference>
<proteinExistence type="predicted"/>
<dbReference type="PANTHER" id="PTHR35309">
    <property type="match status" value="1"/>
</dbReference>
<dbReference type="GO" id="GO:0009976">
    <property type="term" value="F:tocopherol cyclase activity"/>
    <property type="evidence" value="ECO:0007669"/>
    <property type="project" value="InterPro"/>
</dbReference>